<evidence type="ECO:0000256" key="2">
    <source>
        <dbReference type="SAM" id="Phobius"/>
    </source>
</evidence>
<dbReference type="AlphaFoldDB" id="A0A644SM97"/>
<keyword evidence="2" id="KW-0472">Membrane</keyword>
<organism evidence="4">
    <name type="scientific">bioreactor metagenome</name>
    <dbReference type="NCBI Taxonomy" id="1076179"/>
    <lineage>
        <taxon>unclassified sequences</taxon>
        <taxon>metagenomes</taxon>
        <taxon>ecological metagenomes</taxon>
    </lineage>
</organism>
<dbReference type="EMBL" id="VSSQ01000002">
    <property type="protein sequence ID" value="MPL55769.1"/>
    <property type="molecule type" value="Genomic_DNA"/>
</dbReference>
<dbReference type="Pfam" id="PF14257">
    <property type="entry name" value="DUF4349"/>
    <property type="match status" value="1"/>
</dbReference>
<gene>
    <name evidence="4" type="ORF">SDC9_01251</name>
</gene>
<protein>
    <recommendedName>
        <fullName evidence="3">DUF4349 domain-containing protein</fullName>
    </recommendedName>
</protein>
<keyword evidence="2" id="KW-0812">Transmembrane</keyword>
<evidence type="ECO:0000256" key="1">
    <source>
        <dbReference type="SAM" id="Coils"/>
    </source>
</evidence>
<comment type="caution">
    <text evidence="4">The sequence shown here is derived from an EMBL/GenBank/DDBJ whole genome shotgun (WGS) entry which is preliminary data.</text>
</comment>
<feature type="coiled-coil region" evidence="1">
    <location>
        <begin position="187"/>
        <end position="214"/>
    </location>
</feature>
<feature type="transmembrane region" description="Helical" evidence="2">
    <location>
        <begin position="264"/>
        <end position="285"/>
    </location>
</feature>
<reference evidence="4" key="1">
    <citation type="submission" date="2019-08" db="EMBL/GenBank/DDBJ databases">
        <authorList>
            <person name="Kucharzyk K."/>
            <person name="Murdoch R.W."/>
            <person name="Higgins S."/>
            <person name="Loffler F."/>
        </authorList>
    </citation>
    <scope>NUCLEOTIDE SEQUENCE</scope>
</reference>
<evidence type="ECO:0000313" key="4">
    <source>
        <dbReference type="EMBL" id="MPL55769.1"/>
    </source>
</evidence>
<sequence>MKTILYFFTILSLLNCSKDKSVSADLAMIAEPMIAAKSANYNAPPPLAEIKLVDSAAVSVNESSPNSSKPTNKNSISKKIIKNGNMMIDVGDIKSAQEKIQNVVKNFKGYIQNENYSNDETETTISMEIRVPNQNFDGLINSFSEGIGSVTQKNIRAEDVTEEYTDVAIRLENKLTYLEKYRELLKRSASTKDLLEIQEKIRGLEEEIESSKGRLRYIDDQVNYSTLDLTLTKEKPRNTITSKIGFGSRLVDSLANGWNLFINFLLKIVALWPFLLTLPIIIYSIKKWRKRKSKKE</sequence>
<accession>A0A644SM97</accession>
<evidence type="ECO:0000259" key="3">
    <source>
        <dbReference type="Pfam" id="PF14257"/>
    </source>
</evidence>
<name>A0A644SM97_9ZZZZ</name>
<dbReference type="InterPro" id="IPR025645">
    <property type="entry name" value="DUF4349"/>
</dbReference>
<keyword evidence="1" id="KW-0175">Coiled coil</keyword>
<proteinExistence type="predicted"/>
<feature type="domain" description="DUF4349" evidence="3">
    <location>
        <begin position="78"/>
        <end position="279"/>
    </location>
</feature>
<keyword evidence="2" id="KW-1133">Transmembrane helix</keyword>